<dbReference type="EnsemblPlants" id="AUR62014342-RA">
    <property type="protein sequence ID" value="AUR62014342-RA:cds"/>
    <property type="gene ID" value="AUR62014342"/>
</dbReference>
<evidence type="ECO:0000256" key="2">
    <source>
        <dbReference type="ARBA" id="ARBA00022618"/>
    </source>
</evidence>
<keyword evidence="9" id="KW-1185">Reference proteome</keyword>
<evidence type="ECO:0000256" key="7">
    <source>
        <dbReference type="ARBA" id="ARBA00023306"/>
    </source>
</evidence>
<dbReference type="Gramene" id="AUR62014342-RA">
    <property type="protein sequence ID" value="AUR62014342-RA:cds"/>
    <property type="gene ID" value="AUR62014342"/>
</dbReference>
<dbReference type="GO" id="GO:0007064">
    <property type="term" value="P:mitotic sister chromatid cohesion"/>
    <property type="evidence" value="ECO:0007669"/>
    <property type="project" value="InterPro"/>
</dbReference>
<keyword evidence="2" id="KW-0132">Cell division</keyword>
<comment type="subcellular location">
    <subcellularLocation>
        <location evidence="1">Nucleus</location>
    </subcellularLocation>
</comment>
<keyword evidence="7" id="KW-0131">Cell cycle</keyword>
<dbReference type="CDD" id="cd19953">
    <property type="entry name" value="PDS5"/>
    <property type="match status" value="1"/>
</dbReference>
<dbReference type="GO" id="GO:0035825">
    <property type="term" value="P:homologous recombination"/>
    <property type="evidence" value="ECO:0007669"/>
    <property type="project" value="UniProtKB-ARBA"/>
</dbReference>
<reference evidence="8" key="1">
    <citation type="journal article" date="2017" name="Nature">
        <title>The genome of Chenopodium quinoa.</title>
        <authorList>
            <person name="Jarvis D.E."/>
            <person name="Ho Y.S."/>
            <person name="Lightfoot D.J."/>
            <person name="Schmoeckel S.M."/>
            <person name="Li B."/>
            <person name="Borm T.J.A."/>
            <person name="Ohyanagi H."/>
            <person name="Mineta K."/>
            <person name="Michell C.T."/>
            <person name="Saber N."/>
            <person name="Kharbatia N.M."/>
            <person name="Rupper R.R."/>
            <person name="Sharp A.R."/>
            <person name="Dally N."/>
            <person name="Boughton B.A."/>
            <person name="Woo Y.H."/>
            <person name="Gao G."/>
            <person name="Schijlen E.G.W.M."/>
            <person name="Guo X."/>
            <person name="Momin A.A."/>
            <person name="Negrao S."/>
            <person name="Al-Babili S."/>
            <person name="Gehring C."/>
            <person name="Roessner U."/>
            <person name="Jung C."/>
            <person name="Murphy K."/>
            <person name="Arold S.T."/>
            <person name="Gojobori T."/>
            <person name="van der Linden C.G."/>
            <person name="van Loo E.N."/>
            <person name="Jellen E.N."/>
            <person name="Maughan P.J."/>
            <person name="Tester M."/>
        </authorList>
    </citation>
    <scope>NUCLEOTIDE SEQUENCE [LARGE SCALE GENOMIC DNA]</scope>
    <source>
        <strain evidence="8">cv. PI 614886</strain>
    </source>
</reference>
<evidence type="ECO:0000256" key="1">
    <source>
        <dbReference type="ARBA" id="ARBA00004123"/>
    </source>
</evidence>
<organism evidence="8 9">
    <name type="scientific">Chenopodium quinoa</name>
    <name type="common">Quinoa</name>
    <dbReference type="NCBI Taxonomy" id="63459"/>
    <lineage>
        <taxon>Eukaryota</taxon>
        <taxon>Viridiplantae</taxon>
        <taxon>Streptophyta</taxon>
        <taxon>Embryophyta</taxon>
        <taxon>Tracheophyta</taxon>
        <taxon>Spermatophyta</taxon>
        <taxon>Magnoliopsida</taxon>
        <taxon>eudicotyledons</taxon>
        <taxon>Gunneridae</taxon>
        <taxon>Pentapetalae</taxon>
        <taxon>Caryophyllales</taxon>
        <taxon>Chenopodiaceae</taxon>
        <taxon>Chenopodioideae</taxon>
        <taxon>Atripliceae</taxon>
        <taxon>Chenopodium</taxon>
    </lineage>
</organism>
<evidence type="ECO:0000313" key="8">
    <source>
        <dbReference type="EnsemblPlants" id="AUR62014342-RA:cds"/>
    </source>
</evidence>
<dbReference type="InterPro" id="IPR039776">
    <property type="entry name" value="Pds5"/>
</dbReference>
<evidence type="ECO:0000256" key="4">
    <source>
        <dbReference type="ARBA" id="ARBA00022776"/>
    </source>
</evidence>
<proteinExistence type="predicted"/>
<name>A0A803LK45_CHEQI</name>
<reference evidence="8" key="2">
    <citation type="submission" date="2021-03" db="UniProtKB">
        <authorList>
            <consortium name="EnsemblPlants"/>
        </authorList>
    </citation>
    <scope>IDENTIFICATION</scope>
</reference>
<dbReference type="PANTHER" id="PTHR12663">
    <property type="entry name" value="ANDROGEN INDUCED INHIBITOR OF PROLIFERATION AS3 / PDS5-RELATED"/>
    <property type="match status" value="1"/>
</dbReference>
<dbReference type="PANTHER" id="PTHR12663:SF50">
    <property type="entry name" value="SISTER CHROMATID COHESION PROTEIN PDS5 HOMOLOG B"/>
    <property type="match status" value="1"/>
</dbReference>
<dbReference type="InterPro" id="IPR011989">
    <property type="entry name" value="ARM-like"/>
</dbReference>
<keyword evidence="4" id="KW-0498">Mitosis</keyword>
<evidence type="ECO:0000313" key="9">
    <source>
        <dbReference type="Proteomes" id="UP000596660"/>
    </source>
</evidence>
<keyword evidence="3" id="KW-0227">DNA damage</keyword>
<dbReference type="GO" id="GO:0051301">
    <property type="term" value="P:cell division"/>
    <property type="evidence" value="ECO:0007669"/>
    <property type="project" value="UniProtKB-KW"/>
</dbReference>
<evidence type="ECO:0000256" key="5">
    <source>
        <dbReference type="ARBA" id="ARBA00023204"/>
    </source>
</evidence>
<dbReference type="SUPFAM" id="SSF48371">
    <property type="entry name" value="ARM repeat"/>
    <property type="match status" value="2"/>
</dbReference>
<dbReference type="Proteomes" id="UP000596660">
    <property type="component" value="Unplaced"/>
</dbReference>
<dbReference type="OMA" id="YPPAYNM"/>
<evidence type="ECO:0000256" key="3">
    <source>
        <dbReference type="ARBA" id="ARBA00022763"/>
    </source>
</evidence>
<accession>A0A803LK45</accession>
<protein>
    <recommendedName>
        <fullName evidence="10">Sister chromatid cohesion protein PDS5 homolog A-like</fullName>
    </recommendedName>
</protein>
<dbReference type="GO" id="GO:0006281">
    <property type="term" value="P:DNA repair"/>
    <property type="evidence" value="ECO:0007669"/>
    <property type="project" value="UniProtKB-KW"/>
</dbReference>
<dbReference type="Gene3D" id="1.25.10.10">
    <property type="entry name" value="Leucine-rich Repeat Variant"/>
    <property type="match status" value="1"/>
</dbReference>
<evidence type="ECO:0000256" key="6">
    <source>
        <dbReference type="ARBA" id="ARBA00023242"/>
    </source>
</evidence>
<sequence length="1363" mass="153575">MAENPEKVISDIGKKLAQQTRLSKDFLIKSLREYGDEDLLEVSDEGRGIGYVMDVTHQAANALLDLDQVPSLKPFIRPFSQSLAKHGLVHHKDKDVRLLVAVCFCEIIRVLAPDPSFDDKIFKDIFELFVSMFMDLADTTSPYFSRRVKILETIATLECCRRMLDLDCADLIYKMVKTFFSVVREEHPQSLISGMLSIMSLILNEEEAPQPLLELILRNLRNKGEGPAPASYRLAVALIQNCAEAIKPAVCGLLMSCISDRESVTSDLKEYYHEMIYEIFQCTPHMLLAVIPNLAQELVTDQVDVRIKSVNLIGKLLALVEDHGIQEHHYLFVELLKRFSDKSAEVRISALRAVKTCYLANPSAIESDKILFLIDAFFNNIFYYEASLEGRLLDFDASVRTEAIAIVCDLAKFSLKNFPEALIARATDRLRDKMTSVRKEALKKLLEVYREYCTKCHAGQIELNESYERIPCKVLVLSFDKNLKEFRPQNLELLLAVDFFPASLPVDDKLKHWIYLYSIFTSAHVNALNLILCQKRRFQTEMQSYLSLRLNAEGNDTKEVDARIKGSFTRMSAACLNSVKAEESFSKLNLLKDDNLFFQLSRLLEEPEFSSAEALRENFLKSIGDKHPLFEFLELLSLKCSNNIFCAEHVRYILDHVSGNRCRDKHQKESAFNLLSDIVRNFPKLMRGSEEQFKMLILEEDSSWCARLLQMLAKAGPFITMELSEIYPLLERLCLEGTRAQSKAAISVIAALLDPSEQYLWAELFQKLVKSLNSDCNLPTVLQSLGCLSQHAVVNKMYGDAVVVDEKSGSNVSFRCMKIYGLKTLVKSVLPKKQNYGKVQISNLLDILSKVLLTDDFADAATVCIDVCLSQRIACSIQPSEEPSTTNTLMVFLRTRLLAFENQVPFFTMFYSVNFDNDMAHIRLAAAKAVLRLSRRWEIHISPQLFQSTILMAKDTSFVREAFLDKTHKLLKGRVASSKFACAFPLAASDCVKDLQDKSLNYLIEFIKENSKAARICSTLGKEGSMTDSPAYTVVFLLHVLAHDAGCPPVNSHNEEHTAQFCRPLLLLLHLLVNSQFVDGDLDLAKKNFLYLRSIFRAIRRAEDVVDPEKTPDNCFSVEFQVNENFLKKLVQVFECDFTQLSSSTVKRSRKYLKDGLQGQNALELPMSKQVELSKNRTADKKVAEIEMASNCVLEACPKGRQQSAVDNSSVGELQLLVGSSVIEEVEANISADIVHVPAKEHQIDSESATLELFEIESDISTQEGSTVSLLRQRGSKKQCSNDIGSRITTVSRAGGAKSQGSGTSQRNILLDRTNSLSVNGLPKHSQPKKSCLGLKISTDTSESDVSHENQDAIAFRTRRRKV</sequence>
<dbReference type="InterPro" id="IPR016024">
    <property type="entry name" value="ARM-type_fold"/>
</dbReference>
<dbReference type="GO" id="GO:0000785">
    <property type="term" value="C:chromatin"/>
    <property type="evidence" value="ECO:0007669"/>
    <property type="project" value="TreeGrafter"/>
</dbReference>
<evidence type="ECO:0008006" key="10">
    <source>
        <dbReference type="Google" id="ProtNLM"/>
    </source>
</evidence>
<dbReference type="GO" id="GO:0005634">
    <property type="term" value="C:nucleus"/>
    <property type="evidence" value="ECO:0007669"/>
    <property type="project" value="UniProtKB-SubCell"/>
</dbReference>
<keyword evidence="5" id="KW-0234">DNA repair</keyword>
<dbReference type="Pfam" id="PF20168">
    <property type="entry name" value="PDS5"/>
    <property type="match status" value="2"/>
</dbReference>
<keyword evidence="6" id="KW-0539">Nucleus</keyword>